<sequence>MAGIISSVLQSGLPEHQDSTQYRAGRFHNLVAPPERSFWEGVGIWRDFLFGKPAGTLPDRAIPVQAMTLAGVMAAPDFSVWRLGHSSLLLKLRGKFWLTDPVFSERASPLSWLGPRRWHAPPIALADLPPLEGVILSHDHYDHLDHATIVALQGRVAHFITPLGVGARLRAWGVPAHKLRELDWWQQTRVDGIELIATPAQHFSGRGLSDGNQTLWASWVIRSDECKLFFSGDSGYFAGFKEIGQRHGPFDMAFLETGAYNERWAHVHMFPAQTAQAFHDLRATWLYPIHNGTFDLAMHPWDEPLEQITRLAAEQQIPLTTPMMGEPLSFLSPHGGSPWWRD</sequence>
<reference evidence="2" key="1">
    <citation type="submission" date="2022-03" db="EMBL/GenBank/DDBJ databases">
        <title>Sea Food Isolates.</title>
        <authorList>
            <person name="Li C."/>
        </authorList>
    </citation>
    <scope>NUCLEOTIDE SEQUENCE</scope>
    <source>
        <strain evidence="2">19NY04SH05-1</strain>
    </source>
</reference>
<dbReference type="InterPro" id="IPR036866">
    <property type="entry name" value="RibonucZ/Hydroxyglut_hydro"/>
</dbReference>
<dbReference type="GO" id="GO:0005737">
    <property type="term" value="C:cytoplasm"/>
    <property type="evidence" value="ECO:0007669"/>
    <property type="project" value="TreeGrafter"/>
</dbReference>
<proteinExistence type="predicted"/>
<dbReference type="RefSeq" id="WP_338612263.1">
    <property type="nucleotide sequence ID" value="NZ_CP095328.1"/>
</dbReference>
<name>A0AAU6TD80_9GAMM</name>
<dbReference type="PANTHER" id="PTHR15032:SF4">
    <property type="entry name" value="N-ACYL-PHOSPHATIDYLETHANOLAMINE-HYDROLYZING PHOSPHOLIPASE D"/>
    <property type="match status" value="1"/>
</dbReference>
<dbReference type="Pfam" id="PF12706">
    <property type="entry name" value="Lactamase_B_2"/>
    <property type="match status" value="1"/>
</dbReference>
<organism evidence="2">
    <name type="scientific">Aeromonas sp. 19NY04SH05-1</name>
    <dbReference type="NCBI Taxonomy" id="2920537"/>
    <lineage>
        <taxon>Bacteria</taxon>
        <taxon>Pseudomonadati</taxon>
        <taxon>Pseudomonadota</taxon>
        <taxon>Gammaproteobacteria</taxon>
        <taxon>Aeromonadales</taxon>
        <taxon>Aeromonadaceae</taxon>
        <taxon>Aeromonas</taxon>
    </lineage>
</organism>
<evidence type="ECO:0000259" key="1">
    <source>
        <dbReference type="Pfam" id="PF12706"/>
    </source>
</evidence>
<protein>
    <submittedName>
        <fullName evidence="2">MBL fold metallo-hydrolase</fullName>
    </submittedName>
</protein>
<dbReference type="PANTHER" id="PTHR15032">
    <property type="entry name" value="N-ACYL-PHOSPHATIDYLETHANOLAMINE-HYDROLYZING PHOSPHOLIPASE D"/>
    <property type="match status" value="1"/>
</dbReference>
<gene>
    <name evidence="2" type="ORF">MRK42_09565</name>
</gene>
<dbReference type="AlphaFoldDB" id="A0AAU6TD80"/>
<dbReference type="EMBL" id="CP095328">
    <property type="protein sequence ID" value="XAG43196.1"/>
    <property type="molecule type" value="Genomic_DNA"/>
</dbReference>
<dbReference type="SUPFAM" id="SSF56281">
    <property type="entry name" value="Metallo-hydrolase/oxidoreductase"/>
    <property type="match status" value="1"/>
</dbReference>
<accession>A0AAU6TD80</accession>
<evidence type="ECO:0000313" key="2">
    <source>
        <dbReference type="EMBL" id="XAG43196.1"/>
    </source>
</evidence>
<dbReference type="Gene3D" id="3.60.15.10">
    <property type="entry name" value="Ribonuclease Z/Hydroxyacylglutathione hydrolase-like"/>
    <property type="match status" value="1"/>
</dbReference>
<feature type="domain" description="Metallo-beta-lactamase" evidence="1">
    <location>
        <begin position="98"/>
        <end position="290"/>
    </location>
</feature>
<dbReference type="InterPro" id="IPR001279">
    <property type="entry name" value="Metallo-B-lactamas"/>
</dbReference>